<gene>
    <name evidence="2" type="ORF">K0O23_10680</name>
</gene>
<comment type="caution">
    <text evidence="2">The sequence shown here is derived from an EMBL/GenBank/DDBJ whole genome shotgun (WGS) entry which is preliminary data.</text>
</comment>
<accession>A0ABS7CUS0</accession>
<feature type="signal peptide" evidence="1">
    <location>
        <begin position="1"/>
        <end position="19"/>
    </location>
</feature>
<dbReference type="PROSITE" id="PS51257">
    <property type="entry name" value="PROKAR_LIPOPROTEIN"/>
    <property type="match status" value="1"/>
</dbReference>
<evidence type="ECO:0008006" key="4">
    <source>
        <dbReference type="Google" id="ProtNLM"/>
    </source>
</evidence>
<dbReference type="RefSeq" id="WP_219877408.1">
    <property type="nucleotide sequence ID" value="NZ_JAHYXK010000007.1"/>
</dbReference>
<dbReference type="EMBL" id="JAHYXK010000007">
    <property type="protein sequence ID" value="MBW7467535.1"/>
    <property type="molecule type" value="Genomic_DNA"/>
</dbReference>
<feature type="chain" id="PRO_5047058152" description="Fasciclin domain-containing protein" evidence="1">
    <location>
        <begin position="20"/>
        <end position="243"/>
    </location>
</feature>
<keyword evidence="1" id="KW-0732">Signal</keyword>
<sequence length="243" mass="26275">MKIKIIPLLIYTLSILALASCRQEDGSPIRNVRFDPNLLNQSMDGSPCASYSYFYGNEQTSLGSVYTKQILVSFAKGSTYDEQKAAVEKYGFINSLGSPTSTNSATLYTLELVDGLNCKQAEQAIHVLANDQLVSYTAPYFVKDDNLLGVSNEAIVTVRSGSQAALIQLLQGYNAAVVAKLSDAVYIVKVDKNSDGNALELANYLQAQESITHAEPDFVVSLVPARPGLNRGADGKSKADFTR</sequence>
<name>A0ABS7CUS0_9BACT</name>
<reference evidence="2 3" key="1">
    <citation type="journal article" date="2016" name="Int. J. Syst. Evol. Microbiol.">
        <title>Pontibacter aydingkolensis sp. nov., isolated from soil of a salt lake.</title>
        <authorList>
            <person name="Osman G."/>
            <person name="Zhang T."/>
            <person name="Lou K."/>
            <person name="Gao Y."/>
            <person name="Chang W."/>
            <person name="Lin Q."/>
            <person name="Yang H.M."/>
            <person name="Huo X.D."/>
            <person name="Wang N."/>
        </authorList>
    </citation>
    <scope>NUCLEOTIDE SEQUENCE [LARGE SCALE GENOMIC DNA]</scope>
    <source>
        <strain evidence="2 3">KACC 19255</strain>
    </source>
</reference>
<evidence type="ECO:0000313" key="3">
    <source>
        <dbReference type="Proteomes" id="UP000813018"/>
    </source>
</evidence>
<evidence type="ECO:0000313" key="2">
    <source>
        <dbReference type="EMBL" id="MBW7467535.1"/>
    </source>
</evidence>
<dbReference type="Proteomes" id="UP000813018">
    <property type="component" value="Unassembled WGS sequence"/>
</dbReference>
<keyword evidence="3" id="KW-1185">Reference proteome</keyword>
<organism evidence="2 3">
    <name type="scientific">Pontibacter aydingkolensis</name>
    <dbReference type="NCBI Taxonomy" id="1911536"/>
    <lineage>
        <taxon>Bacteria</taxon>
        <taxon>Pseudomonadati</taxon>
        <taxon>Bacteroidota</taxon>
        <taxon>Cytophagia</taxon>
        <taxon>Cytophagales</taxon>
        <taxon>Hymenobacteraceae</taxon>
        <taxon>Pontibacter</taxon>
    </lineage>
</organism>
<proteinExistence type="predicted"/>
<protein>
    <recommendedName>
        <fullName evidence="4">Fasciclin domain-containing protein</fullName>
    </recommendedName>
</protein>
<evidence type="ECO:0000256" key="1">
    <source>
        <dbReference type="SAM" id="SignalP"/>
    </source>
</evidence>